<evidence type="ECO:0000313" key="2">
    <source>
        <dbReference type="Proteomes" id="UP000027222"/>
    </source>
</evidence>
<dbReference type="EMBL" id="KL142388">
    <property type="protein sequence ID" value="KDR72584.1"/>
    <property type="molecule type" value="Genomic_DNA"/>
</dbReference>
<name>A0A067SY21_GALM3</name>
<organism evidence="1 2">
    <name type="scientific">Galerina marginata (strain CBS 339.88)</name>
    <dbReference type="NCBI Taxonomy" id="685588"/>
    <lineage>
        <taxon>Eukaryota</taxon>
        <taxon>Fungi</taxon>
        <taxon>Dikarya</taxon>
        <taxon>Basidiomycota</taxon>
        <taxon>Agaricomycotina</taxon>
        <taxon>Agaricomycetes</taxon>
        <taxon>Agaricomycetidae</taxon>
        <taxon>Agaricales</taxon>
        <taxon>Agaricineae</taxon>
        <taxon>Strophariaceae</taxon>
        <taxon>Galerina</taxon>
    </lineage>
</organism>
<proteinExistence type="predicted"/>
<dbReference type="Proteomes" id="UP000027222">
    <property type="component" value="Unassembled WGS sequence"/>
</dbReference>
<accession>A0A067SY21</accession>
<reference evidence="2" key="1">
    <citation type="journal article" date="2014" name="Proc. Natl. Acad. Sci. U.S.A.">
        <title>Extensive sampling of basidiomycete genomes demonstrates inadequacy of the white-rot/brown-rot paradigm for wood decay fungi.</title>
        <authorList>
            <person name="Riley R."/>
            <person name="Salamov A.A."/>
            <person name="Brown D.W."/>
            <person name="Nagy L.G."/>
            <person name="Floudas D."/>
            <person name="Held B.W."/>
            <person name="Levasseur A."/>
            <person name="Lombard V."/>
            <person name="Morin E."/>
            <person name="Otillar R."/>
            <person name="Lindquist E.A."/>
            <person name="Sun H."/>
            <person name="LaButti K.M."/>
            <person name="Schmutz J."/>
            <person name="Jabbour D."/>
            <person name="Luo H."/>
            <person name="Baker S.E."/>
            <person name="Pisabarro A.G."/>
            <person name="Walton J.D."/>
            <person name="Blanchette R.A."/>
            <person name="Henrissat B."/>
            <person name="Martin F."/>
            <person name="Cullen D."/>
            <person name="Hibbett D.S."/>
            <person name="Grigoriev I.V."/>
        </authorList>
    </citation>
    <scope>NUCLEOTIDE SEQUENCE [LARGE SCALE GENOMIC DNA]</scope>
    <source>
        <strain evidence="2">CBS 339.88</strain>
    </source>
</reference>
<keyword evidence="2" id="KW-1185">Reference proteome</keyword>
<sequence length="129" mass="14046">MFIAAPFHRASSFSMNNFNYSHVSTSKVPCLRHPSLHRLGPPPSMPTSLIPTSAAASSILPAATPESTNVMDTMACMAAFAETYPNTHDVADHTALLVDLAIYVSEWGGTKREDLENIGIGWTPRNFLR</sequence>
<gene>
    <name evidence="1" type="ORF">GALMADRAFT_142899</name>
</gene>
<protein>
    <submittedName>
        <fullName evidence="1">Uncharacterized protein</fullName>
    </submittedName>
</protein>
<dbReference type="HOGENOM" id="CLU_1948962_0_0_1"/>
<evidence type="ECO:0000313" key="1">
    <source>
        <dbReference type="EMBL" id="KDR72584.1"/>
    </source>
</evidence>
<dbReference type="AlphaFoldDB" id="A0A067SY21"/>